<dbReference type="GO" id="GO:0004222">
    <property type="term" value="F:metalloendopeptidase activity"/>
    <property type="evidence" value="ECO:0007669"/>
    <property type="project" value="UniProtKB-UniRule"/>
</dbReference>
<sequence>MSSARKEAARLVEGTTASAGTTSVAKAAPSAGAGTSAETRTGTGKGVYVGKVKITTRLRNGRYELTDPTRGGLSTVDFGNRDNREESSGKRFTDSDNVWGNGTVSSRQSAAVDAYFAAGKTWDYYKKAFGRKGMRGNGRGPSTIVHYGKGVAGAEHDNDLWFGDGKDDKNPLTELDIVAHEFTHGVTFSTAGFAGTSESNGLNEATCDIFGTMVEFNADIAADTPDYLIGEKVNLHGDGKPMRYMDKPSKDGRSPDHWKPGLDRLDDAHHAAGVANHFFYLLAEGSGKKVINGVAYDSPTYDGSKVTGIGREKAAKIWYKALTTQFTSATDYRNARTGTLKAAAALYGKTSSAYKTVQKAWTAVNVK</sequence>
<dbReference type="Gene3D" id="1.10.390.10">
    <property type="entry name" value="Neutral Protease Domain 2"/>
    <property type="match status" value="1"/>
</dbReference>
<reference evidence="12 13" key="1">
    <citation type="submission" date="2018-04" db="EMBL/GenBank/DDBJ databases">
        <title>Complete genome sequences of Streptomyces lydicus strain WYEC and characterization of antagonistic properties of biological control agents.</title>
        <authorList>
            <person name="Mariita R.M."/>
            <person name="Sello J.K."/>
        </authorList>
    </citation>
    <scope>NUCLEOTIDE SEQUENCE [LARGE SCALE GENOMIC DNA]</scope>
    <source>
        <strain evidence="12 13">WYEC 108</strain>
    </source>
</reference>
<feature type="region of interest" description="Disordered" evidence="9">
    <location>
        <begin position="239"/>
        <end position="258"/>
    </location>
</feature>
<dbReference type="GO" id="GO:0006508">
    <property type="term" value="P:proteolysis"/>
    <property type="evidence" value="ECO:0007669"/>
    <property type="project" value="UniProtKB-KW"/>
</dbReference>
<dbReference type="EC" id="3.4.24.-" evidence="8"/>
<name>A0A3Q9KFF4_9ACTN</name>
<dbReference type="Gene3D" id="3.10.170.10">
    <property type="match status" value="1"/>
</dbReference>
<feature type="compositionally biased region" description="Basic and acidic residues" evidence="9">
    <location>
        <begin position="1"/>
        <end position="10"/>
    </location>
</feature>
<feature type="domain" description="Peptidase M4" evidence="10">
    <location>
        <begin position="41"/>
        <end position="187"/>
    </location>
</feature>
<keyword evidence="8" id="KW-0964">Secreted</keyword>
<dbReference type="Proteomes" id="UP000275579">
    <property type="component" value="Chromosome"/>
</dbReference>
<keyword evidence="2 8" id="KW-0645">Protease</keyword>
<feature type="region of interest" description="Disordered" evidence="9">
    <location>
        <begin position="74"/>
        <end position="94"/>
    </location>
</feature>
<keyword evidence="6 8" id="KW-0482">Metalloprotease</keyword>
<dbReference type="PANTHER" id="PTHR33794">
    <property type="entry name" value="BACILLOLYSIN"/>
    <property type="match status" value="1"/>
</dbReference>
<keyword evidence="4 8" id="KW-0378">Hydrolase</keyword>
<dbReference type="GO" id="GO:0005576">
    <property type="term" value="C:extracellular region"/>
    <property type="evidence" value="ECO:0007669"/>
    <property type="project" value="UniProtKB-SubCell"/>
</dbReference>
<feature type="active site" evidence="7">
    <location>
        <position position="181"/>
    </location>
</feature>
<comment type="subcellular location">
    <subcellularLocation>
        <location evidence="8">Secreted</location>
    </subcellularLocation>
</comment>
<dbReference type="AlphaFoldDB" id="A0A3Q9KFF4"/>
<gene>
    <name evidence="12" type="ORF">DDE74_04500</name>
</gene>
<evidence type="ECO:0000259" key="11">
    <source>
        <dbReference type="Pfam" id="PF02868"/>
    </source>
</evidence>
<evidence type="ECO:0000256" key="1">
    <source>
        <dbReference type="ARBA" id="ARBA00009388"/>
    </source>
</evidence>
<evidence type="ECO:0000256" key="2">
    <source>
        <dbReference type="ARBA" id="ARBA00022670"/>
    </source>
</evidence>
<keyword evidence="3" id="KW-0479">Metal-binding</keyword>
<dbReference type="PRINTS" id="PR00730">
    <property type="entry name" value="THERMOLYSIN"/>
</dbReference>
<evidence type="ECO:0000256" key="3">
    <source>
        <dbReference type="ARBA" id="ARBA00022723"/>
    </source>
</evidence>
<evidence type="ECO:0000259" key="10">
    <source>
        <dbReference type="Pfam" id="PF01447"/>
    </source>
</evidence>
<proteinExistence type="inferred from homology"/>
<accession>A0A3Q9KFF4</accession>
<dbReference type="Pfam" id="PF02868">
    <property type="entry name" value="Peptidase_M4_C"/>
    <property type="match status" value="1"/>
</dbReference>
<dbReference type="CDD" id="cd09597">
    <property type="entry name" value="M4_TLP"/>
    <property type="match status" value="1"/>
</dbReference>
<evidence type="ECO:0000256" key="9">
    <source>
        <dbReference type="SAM" id="MobiDB-lite"/>
    </source>
</evidence>
<feature type="compositionally biased region" description="Low complexity" evidence="9">
    <location>
        <begin position="14"/>
        <end position="28"/>
    </location>
</feature>
<evidence type="ECO:0000256" key="7">
    <source>
        <dbReference type="PIRSR" id="PIRSR623612-1"/>
    </source>
</evidence>
<keyword evidence="5 8" id="KW-0862">Zinc</keyword>
<comment type="similarity">
    <text evidence="1 8">Belongs to the peptidase M4 family.</text>
</comment>
<evidence type="ECO:0000256" key="4">
    <source>
        <dbReference type="ARBA" id="ARBA00022801"/>
    </source>
</evidence>
<dbReference type="InterPro" id="IPR027268">
    <property type="entry name" value="Peptidase_M4/M1_CTD_sf"/>
</dbReference>
<organism evidence="12 13">
    <name type="scientific">Streptomyces lydicus</name>
    <dbReference type="NCBI Taxonomy" id="47763"/>
    <lineage>
        <taxon>Bacteria</taxon>
        <taxon>Bacillati</taxon>
        <taxon>Actinomycetota</taxon>
        <taxon>Actinomycetes</taxon>
        <taxon>Kitasatosporales</taxon>
        <taxon>Streptomycetaceae</taxon>
        <taxon>Streptomyces</taxon>
    </lineage>
</organism>
<dbReference type="InterPro" id="IPR013856">
    <property type="entry name" value="Peptidase_M4_domain"/>
</dbReference>
<comment type="function">
    <text evidence="8">Extracellular zinc metalloprotease.</text>
</comment>
<evidence type="ECO:0000313" key="12">
    <source>
        <dbReference type="EMBL" id="AZS76269.1"/>
    </source>
</evidence>
<dbReference type="InterPro" id="IPR050728">
    <property type="entry name" value="Zinc_Metalloprotease_M4"/>
</dbReference>
<comment type="cofactor">
    <cofactor evidence="8">
        <name>Zn(2+)</name>
        <dbReference type="ChEBI" id="CHEBI:29105"/>
    </cofactor>
</comment>
<dbReference type="EMBL" id="CP029042">
    <property type="protein sequence ID" value="AZS76269.1"/>
    <property type="molecule type" value="Genomic_DNA"/>
</dbReference>
<dbReference type="GO" id="GO:0046872">
    <property type="term" value="F:metal ion binding"/>
    <property type="evidence" value="ECO:0007669"/>
    <property type="project" value="UniProtKB-UniRule"/>
</dbReference>
<dbReference type="Pfam" id="PF01447">
    <property type="entry name" value="Peptidase_M4"/>
    <property type="match status" value="1"/>
</dbReference>
<feature type="compositionally biased region" description="Basic and acidic residues" evidence="9">
    <location>
        <begin position="79"/>
        <end position="94"/>
    </location>
</feature>
<feature type="active site" description="Proton donor" evidence="7">
    <location>
        <position position="269"/>
    </location>
</feature>
<feature type="region of interest" description="Disordered" evidence="9">
    <location>
        <begin position="1"/>
        <end position="39"/>
    </location>
</feature>
<dbReference type="PANTHER" id="PTHR33794:SF1">
    <property type="entry name" value="BACILLOLYSIN"/>
    <property type="match status" value="1"/>
</dbReference>
<evidence type="ECO:0000256" key="6">
    <source>
        <dbReference type="ARBA" id="ARBA00023049"/>
    </source>
</evidence>
<evidence type="ECO:0000313" key="13">
    <source>
        <dbReference type="Proteomes" id="UP000275579"/>
    </source>
</evidence>
<evidence type="ECO:0000256" key="8">
    <source>
        <dbReference type="RuleBase" id="RU366073"/>
    </source>
</evidence>
<dbReference type="SUPFAM" id="SSF55486">
    <property type="entry name" value="Metalloproteases ('zincins'), catalytic domain"/>
    <property type="match status" value="1"/>
</dbReference>
<feature type="domain" description="Peptidase M4 C-terminal" evidence="11">
    <location>
        <begin position="196"/>
        <end position="366"/>
    </location>
</feature>
<dbReference type="InterPro" id="IPR001570">
    <property type="entry name" value="Peptidase_M4_C_domain"/>
</dbReference>
<protein>
    <recommendedName>
        <fullName evidence="8">Neutral metalloproteinase</fullName>
        <ecNumber evidence="8">3.4.24.-</ecNumber>
    </recommendedName>
</protein>
<evidence type="ECO:0000256" key="5">
    <source>
        <dbReference type="ARBA" id="ARBA00022833"/>
    </source>
</evidence>
<dbReference type="InterPro" id="IPR023612">
    <property type="entry name" value="Peptidase_M4"/>
</dbReference>